<gene>
    <name evidence="1" type="ORF">JOF36_005958</name>
</gene>
<reference evidence="1 2" key="1">
    <citation type="submission" date="2021-03" db="EMBL/GenBank/DDBJ databases">
        <title>Sequencing the genomes of 1000 actinobacteria strains.</title>
        <authorList>
            <person name="Klenk H.-P."/>
        </authorList>
    </citation>
    <scope>NUCLEOTIDE SEQUENCE [LARGE SCALE GENOMIC DNA]</scope>
    <source>
        <strain evidence="1 2">DSM 45256</strain>
    </source>
</reference>
<organism evidence="1 2">
    <name type="scientific">Pseudonocardia parietis</name>
    <dbReference type="NCBI Taxonomy" id="570936"/>
    <lineage>
        <taxon>Bacteria</taxon>
        <taxon>Bacillati</taxon>
        <taxon>Actinomycetota</taxon>
        <taxon>Actinomycetes</taxon>
        <taxon>Pseudonocardiales</taxon>
        <taxon>Pseudonocardiaceae</taxon>
        <taxon>Pseudonocardia</taxon>
    </lineage>
</organism>
<accession>A0ABS4W231</accession>
<protein>
    <submittedName>
        <fullName evidence="1">Uncharacterized protein</fullName>
    </submittedName>
</protein>
<keyword evidence="2" id="KW-1185">Reference proteome</keyword>
<dbReference type="RefSeq" id="WP_210033364.1">
    <property type="nucleotide sequence ID" value="NZ_JAGINU010000001.1"/>
</dbReference>
<sequence>MTEIGFIAARDLGDGQIEPWEQTGLGTLPLWSSAQECRDTLRRWGADVESWRVFALVDQDGDQ</sequence>
<evidence type="ECO:0000313" key="2">
    <source>
        <dbReference type="Proteomes" id="UP001519295"/>
    </source>
</evidence>
<proteinExistence type="predicted"/>
<dbReference type="EMBL" id="JAGINU010000001">
    <property type="protein sequence ID" value="MBP2370262.1"/>
    <property type="molecule type" value="Genomic_DNA"/>
</dbReference>
<dbReference type="Proteomes" id="UP001519295">
    <property type="component" value="Unassembled WGS sequence"/>
</dbReference>
<name>A0ABS4W231_9PSEU</name>
<comment type="caution">
    <text evidence="1">The sequence shown here is derived from an EMBL/GenBank/DDBJ whole genome shotgun (WGS) entry which is preliminary data.</text>
</comment>
<evidence type="ECO:0000313" key="1">
    <source>
        <dbReference type="EMBL" id="MBP2370262.1"/>
    </source>
</evidence>